<dbReference type="InterPro" id="IPR000477">
    <property type="entry name" value="RT_dom"/>
</dbReference>
<dbReference type="InterPro" id="IPR036691">
    <property type="entry name" value="Endo/exonu/phosph_ase_sf"/>
</dbReference>
<dbReference type="Proteomes" id="UP000694864">
    <property type="component" value="Chromosome 13"/>
</dbReference>
<dbReference type="InterPro" id="IPR026960">
    <property type="entry name" value="RVT-Znf"/>
</dbReference>
<evidence type="ECO:0000313" key="2">
    <source>
        <dbReference type="Proteomes" id="UP000694864"/>
    </source>
</evidence>
<dbReference type="RefSeq" id="XP_019090146.1">
    <property type="nucleotide sequence ID" value="XM_019234601.1"/>
</dbReference>
<dbReference type="Pfam" id="PF13966">
    <property type="entry name" value="zf-RVT"/>
    <property type="match status" value="1"/>
</dbReference>
<evidence type="ECO:0000259" key="1">
    <source>
        <dbReference type="PROSITE" id="PS50878"/>
    </source>
</evidence>
<sequence length="829" mass="94906">MTNYEFNRRGRIWVVWRNNLRVSPVFKSGQLITWSILLDGAVEEFFVSFVYASNFEEERKELWEDLISHHDSPLLRHKPWLIMGDFNEIWDGEEHSNFESSPLRLVGMRDFQDTVAHCSLIDMSYHGPLFTWSNRREEDPICKKLDRTLVNELATHIVPSYVAVEEEVAAFERWNQVSDIEERLLKQRSKLHWLQVGDKNNKYFHHSIEARLAVNAMREIKCQDGSTATTQEEIKAEAVRFFSDFLSHKPANFVGPTTEQTEQFVDYRCSVSEQALLVHPVSADEIRDVVFKMPNNKAPGPDGFSAEFFKQTWPITGKDFTMAVQSFFLKGFLPKGVNTTILALIPKKTDSLVMKDYRPISCCNVMYKVISKLLANRLKRILPSSIAPHQSAFIKDKLMLENVLLATELVKDYHKESISSRCAVKIDILKAFDSVQWPFLLHILKAMDLPAKFLHWIELCIGTTSFSVQVNGELGGFFRCTRGLRQGCSLSPYLFVICMNFLTRMLDKAAVDRQFGYHPQCRKMQLTHLCFADDILVFSDGTTQSIGSILKIFADFAVCSGLTISLEKSTIFMAGISPQNCSCITEIESLFSAFLWSGPDLNPRKAKVAWSEFCKPRKEGGLGVRLLSESNTVSLLKLIWRLLSAKDSLWVTWSHIALLSGKTLWSVKGTTCSGSWIWQKLLKYRDKAVFFHKKEVRSGTEPSLWYDVWSPLGRLIDLLGPRGTIGMGIPLNGTVATALANHSRRRHRTPTLLQVEDTMDSLRLTTGNDVSLWQTKSGVFKSHFSSRDTWHLVRQTHPICTWYKVVWFQYATPKYSFLTWLAIHNRLAT</sequence>
<evidence type="ECO:0000313" key="3">
    <source>
        <dbReference type="RefSeq" id="XP_019090146.1"/>
    </source>
</evidence>
<dbReference type="PANTHER" id="PTHR31635">
    <property type="entry name" value="REVERSE TRANSCRIPTASE DOMAIN-CONTAINING PROTEIN-RELATED"/>
    <property type="match status" value="1"/>
</dbReference>
<proteinExistence type="predicted"/>
<organism evidence="2 3">
    <name type="scientific">Camelina sativa</name>
    <name type="common">False flax</name>
    <name type="synonym">Myagrum sativum</name>
    <dbReference type="NCBI Taxonomy" id="90675"/>
    <lineage>
        <taxon>Eukaryota</taxon>
        <taxon>Viridiplantae</taxon>
        <taxon>Streptophyta</taxon>
        <taxon>Embryophyta</taxon>
        <taxon>Tracheophyta</taxon>
        <taxon>Spermatophyta</taxon>
        <taxon>Magnoliopsida</taxon>
        <taxon>eudicotyledons</taxon>
        <taxon>Gunneridae</taxon>
        <taxon>Pentapetalae</taxon>
        <taxon>rosids</taxon>
        <taxon>malvids</taxon>
        <taxon>Brassicales</taxon>
        <taxon>Brassicaceae</taxon>
        <taxon>Camelineae</taxon>
        <taxon>Camelina</taxon>
    </lineage>
</organism>
<dbReference type="PANTHER" id="PTHR31635:SF196">
    <property type="entry name" value="REVERSE TRANSCRIPTASE DOMAIN-CONTAINING PROTEIN-RELATED"/>
    <property type="match status" value="1"/>
</dbReference>
<dbReference type="CDD" id="cd01650">
    <property type="entry name" value="RT_nLTR_like"/>
    <property type="match status" value="1"/>
</dbReference>
<gene>
    <name evidence="3" type="primary">LOC109128388</name>
</gene>
<dbReference type="GeneID" id="109128388"/>
<dbReference type="SUPFAM" id="SSF56672">
    <property type="entry name" value="DNA/RNA polymerases"/>
    <property type="match status" value="1"/>
</dbReference>
<feature type="domain" description="Reverse transcriptase" evidence="1">
    <location>
        <begin position="326"/>
        <end position="601"/>
    </location>
</feature>
<protein>
    <submittedName>
        <fullName evidence="3">Uncharacterized protein LOC109128388</fullName>
    </submittedName>
</protein>
<dbReference type="InterPro" id="IPR043502">
    <property type="entry name" value="DNA/RNA_pol_sf"/>
</dbReference>
<reference evidence="2" key="1">
    <citation type="journal article" date="2014" name="Nat. Commun.">
        <title>The emerging biofuel crop Camelina sativa retains a highly undifferentiated hexaploid genome structure.</title>
        <authorList>
            <person name="Kagale S."/>
            <person name="Koh C."/>
            <person name="Nixon J."/>
            <person name="Bollina V."/>
            <person name="Clarke W.E."/>
            <person name="Tuteja R."/>
            <person name="Spillane C."/>
            <person name="Robinson S.J."/>
            <person name="Links M.G."/>
            <person name="Clarke C."/>
            <person name="Higgins E.E."/>
            <person name="Huebert T."/>
            <person name="Sharpe A.G."/>
            <person name="Parkin I.A."/>
        </authorList>
    </citation>
    <scope>NUCLEOTIDE SEQUENCE [LARGE SCALE GENOMIC DNA]</scope>
    <source>
        <strain evidence="2">cv. DH55</strain>
    </source>
</reference>
<dbReference type="Gene3D" id="3.60.10.10">
    <property type="entry name" value="Endonuclease/exonuclease/phosphatase"/>
    <property type="match status" value="1"/>
</dbReference>
<keyword evidence="2" id="KW-1185">Reference proteome</keyword>
<dbReference type="PROSITE" id="PS50878">
    <property type="entry name" value="RT_POL"/>
    <property type="match status" value="1"/>
</dbReference>
<reference evidence="3" key="2">
    <citation type="submission" date="2025-08" db="UniProtKB">
        <authorList>
            <consortium name="RefSeq"/>
        </authorList>
    </citation>
    <scope>IDENTIFICATION</scope>
    <source>
        <tissue evidence="3">Leaf</tissue>
    </source>
</reference>
<dbReference type="Pfam" id="PF00078">
    <property type="entry name" value="RVT_1"/>
    <property type="match status" value="1"/>
</dbReference>
<dbReference type="SUPFAM" id="SSF56219">
    <property type="entry name" value="DNase I-like"/>
    <property type="match status" value="1"/>
</dbReference>
<accession>A0ABM1QTQ8</accession>
<dbReference type="Pfam" id="PF03372">
    <property type="entry name" value="Exo_endo_phos"/>
    <property type="match status" value="1"/>
</dbReference>
<dbReference type="InterPro" id="IPR005135">
    <property type="entry name" value="Endo/exonuclease/phosphatase"/>
</dbReference>
<name>A0ABM1QTQ8_CAMSA</name>